<dbReference type="OrthoDB" id="10004970at2759"/>
<comment type="caution">
    <text evidence="3">The sequence shown here is derived from an EMBL/GenBank/DDBJ whole genome shotgun (WGS) entry which is preliminary data.</text>
</comment>
<sequence>MFRRIGRLVCIWMLCLQIGGAIKEIIVQEPFYLRARIQDSRTASVLFEIARENDQRTCQMYKYTVRRNREYPHSMPEQNLTFWRNSLELKHLDAGDYRVCAIICSEHLHQNNTLLVQQHKNRSLPISACINFRAYRSHFLILTLYILVFIILAFSQIIFSLRKRKFKARIKSALVEVENALQKWRNAQTPSTSVDHNQSYTILQSLVTLPASPIDHSKSLPVTVTTSDEPRPSHPIIFHIENANLDIP</sequence>
<reference evidence="3" key="1">
    <citation type="submission" date="2021-02" db="EMBL/GenBank/DDBJ databases">
        <authorList>
            <person name="Nowell W R."/>
        </authorList>
    </citation>
    <scope>NUCLEOTIDE SEQUENCE</scope>
</reference>
<evidence type="ECO:0000313" key="4">
    <source>
        <dbReference type="EMBL" id="CAF1281166.1"/>
    </source>
</evidence>
<proteinExistence type="predicted"/>
<evidence type="ECO:0000313" key="6">
    <source>
        <dbReference type="Proteomes" id="UP000663852"/>
    </source>
</evidence>
<dbReference type="Proteomes" id="UP000663852">
    <property type="component" value="Unassembled WGS sequence"/>
</dbReference>
<organism evidence="3 6">
    <name type="scientific">Adineta ricciae</name>
    <name type="common">Rotifer</name>
    <dbReference type="NCBI Taxonomy" id="249248"/>
    <lineage>
        <taxon>Eukaryota</taxon>
        <taxon>Metazoa</taxon>
        <taxon>Spiralia</taxon>
        <taxon>Gnathifera</taxon>
        <taxon>Rotifera</taxon>
        <taxon>Eurotatoria</taxon>
        <taxon>Bdelloidea</taxon>
        <taxon>Adinetida</taxon>
        <taxon>Adinetidae</taxon>
        <taxon>Adineta</taxon>
    </lineage>
</organism>
<keyword evidence="1" id="KW-0812">Transmembrane</keyword>
<evidence type="ECO:0000256" key="1">
    <source>
        <dbReference type="SAM" id="Phobius"/>
    </source>
</evidence>
<evidence type="ECO:0000313" key="5">
    <source>
        <dbReference type="Proteomes" id="UP000663828"/>
    </source>
</evidence>
<keyword evidence="1" id="KW-1133">Transmembrane helix</keyword>
<dbReference type="EMBL" id="CAJNOJ010000126">
    <property type="protein sequence ID" value="CAF1162691.1"/>
    <property type="molecule type" value="Genomic_DNA"/>
</dbReference>
<feature type="chain" id="PRO_5036226011" evidence="2">
    <location>
        <begin position="22"/>
        <end position="248"/>
    </location>
</feature>
<feature type="transmembrane region" description="Helical" evidence="1">
    <location>
        <begin position="139"/>
        <end position="161"/>
    </location>
</feature>
<protein>
    <submittedName>
        <fullName evidence="3">Uncharacterized protein</fullName>
    </submittedName>
</protein>
<name>A0A814TKT2_ADIRI</name>
<evidence type="ECO:0000256" key="2">
    <source>
        <dbReference type="SAM" id="SignalP"/>
    </source>
</evidence>
<keyword evidence="1" id="KW-0472">Membrane</keyword>
<dbReference type="AlphaFoldDB" id="A0A814TKT2"/>
<keyword evidence="2" id="KW-0732">Signal</keyword>
<dbReference type="Proteomes" id="UP000663828">
    <property type="component" value="Unassembled WGS sequence"/>
</dbReference>
<keyword evidence="5" id="KW-1185">Reference proteome</keyword>
<evidence type="ECO:0000313" key="3">
    <source>
        <dbReference type="EMBL" id="CAF1162691.1"/>
    </source>
</evidence>
<gene>
    <name evidence="3" type="ORF">EDS130_LOCUS23230</name>
    <name evidence="4" type="ORF">XAT740_LOCUS27824</name>
</gene>
<accession>A0A814TKT2</accession>
<feature type="signal peptide" evidence="2">
    <location>
        <begin position="1"/>
        <end position="21"/>
    </location>
</feature>
<dbReference type="EMBL" id="CAJNOR010002345">
    <property type="protein sequence ID" value="CAF1281166.1"/>
    <property type="molecule type" value="Genomic_DNA"/>
</dbReference>